<protein>
    <submittedName>
        <fullName evidence="2">Uncharacterized protein</fullName>
    </submittedName>
</protein>
<dbReference type="AlphaFoldDB" id="A0A940MJ54"/>
<evidence type="ECO:0000256" key="1">
    <source>
        <dbReference type="SAM" id="MobiDB-lite"/>
    </source>
</evidence>
<name>A0A940MJ54_9ACTN</name>
<proteinExistence type="predicted"/>
<keyword evidence="3" id="KW-1185">Reference proteome</keyword>
<accession>A0A940MJ54</accession>
<dbReference type="Proteomes" id="UP000670475">
    <property type="component" value="Unassembled WGS sequence"/>
</dbReference>
<sequence>MGASRHTRHSFARSFLRAAAAQRWTVTRESWDVDGQGRGEAVYRIDAGGHELRFVAFSTVLADGQRTDRVVAEAWDITAALVEGVWDEARRSELRAQVPRQESGRADAATLVWTRANRSSRFFDYVVDRLARGMQPDPAALGDAAYLVRSTAFYSNGKFGLADFGRLRPGHPLRLPYRSQMLTAWLLRELSHDLVEHCAAAKSPHAVALEGDWRCFLGLGNATGLGMVPYVINHPQVLDAWCAARELPLAYALHQPTSPRDARTARVRLLLGRAAEYYRERDTLATAPYLPGPELAAQLDKVAEVLDGYAATGLVLGKRTDRAWQDLHTAAEEIGLEARGVVDAVLVEVYDDLDADVEALLRCDQNTQVAPARTCGELRTELNGRYDWVSRHDCGEPGRQAHFWFSSQDNEEPRRGRRGVDPGEEVEHPVDIARAVAELLDDLEHAEPRQLVAEFLLAHPWHRGTTARVQSLAGLPYTEVRANLLADDFLPLHLQRFQLALYGMDNYSPQSTDWLRVTLFSGAPRARDVAAGTDHDWFFVRKPRRDAQ</sequence>
<feature type="region of interest" description="Disordered" evidence="1">
    <location>
        <begin position="406"/>
        <end position="425"/>
    </location>
</feature>
<evidence type="ECO:0000313" key="2">
    <source>
        <dbReference type="EMBL" id="MBP0460246.1"/>
    </source>
</evidence>
<reference evidence="2" key="1">
    <citation type="submission" date="2021-03" db="EMBL/GenBank/DDBJ databases">
        <title>Whole genome sequence of Streptomyces bomunensis MMS17-BM035.</title>
        <authorList>
            <person name="Lee J.H."/>
        </authorList>
    </citation>
    <scope>NUCLEOTIDE SEQUENCE</scope>
    <source>
        <strain evidence="2">MMS17-BM035</strain>
    </source>
</reference>
<organism evidence="2 3">
    <name type="scientific">Streptomyces montanisoli</name>
    <dbReference type="NCBI Taxonomy" id="2798581"/>
    <lineage>
        <taxon>Bacteria</taxon>
        <taxon>Bacillati</taxon>
        <taxon>Actinomycetota</taxon>
        <taxon>Actinomycetes</taxon>
        <taxon>Kitasatosporales</taxon>
        <taxon>Streptomycetaceae</taxon>
        <taxon>Streptomyces</taxon>
    </lineage>
</organism>
<gene>
    <name evidence="2" type="ORF">JFN87_22530</name>
</gene>
<comment type="caution">
    <text evidence="2">The sequence shown here is derived from an EMBL/GenBank/DDBJ whole genome shotgun (WGS) entry which is preliminary data.</text>
</comment>
<dbReference type="EMBL" id="JAGIQL010000105">
    <property type="protein sequence ID" value="MBP0460246.1"/>
    <property type="molecule type" value="Genomic_DNA"/>
</dbReference>
<feature type="compositionally biased region" description="Basic and acidic residues" evidence="1">
    <location>
        <begin position="411"/>
        <end position="425"/>
    </location>
</feature>
<evidence type="ECO:0000313" key="3">
    <source>
        <dbReference type="Proteomes" id="UP000670475"/>
    </source>
</evidence>